<dbReference type="RefSeq" id="WP_317548714.1">
    <property type="nucleotide sequence ID" value="NZ_JAWLKE010000005.1"/>
</dbReference>
<evidence type="ECO:0000313" key="3">
    <source>
        <dbReference type="Proteomes" id="UP001185899"/>
    </source>
</evidence>
<accession>A0ABU4B0D9</accession>
<name>A0ABU4B0D9_9NOCA</name>
<sequence length="180" mass="19308">MSTVPTESNVHTSTPAFEPRPVPLPVPDFMDSLKLGSLTTTEPDVAVSVGVNRYVDEEGSIHSVQVYDQSDVGWSFPLDDALKLIVLLAQAYTAAQLDRSEDGDAHTEAYGSAGSVWDLSGFESVVGSQRFPFEGEPTEHNVVLRGYDATFSTDSIPELVRLLLVATADACTGSTEERAA</sequence>
<dbReference type="Proteomes" id="UP001185899">
    <property type="component" value="Unassembled WGS sequence"/>
</dbReference>
<keyword evidence="3" id="KW-1185">Reference proteome</keyword>
<feature type="compositionally biased region" description="Polar residues" evidence="1">
    <location>
        <begin position="1"/>
        <end position="15"/>
    </location>
</feature>
<dbReference type="EMBL" id="JAWLKE010000005">
    <property type="protein sequence ID" value="MDV6231926.1"/>
    <property type="molecule type" value="Genomic_DNA"/>
</dbReference>
<feature type="region of interest" description="Disordered" evidence="1">
    <location>
        <begin position="1"/>
        <end position="23"/>
    </location>
</feature>
<gene>
    <name evidence="2" type="ORF">R3P95_15345</name>
</gene>
<reference evidence="2 3" key="1">
    <citation type="submission" date="2023-10" db="EMBL/GenBank/DDBJ databases">
        <title>Development of a sustainable strategy for remediation of hydrocarbon-contaminated territories based on the waste exchange concept.</title>
        <authorList>
            <person name="Krivoruchko A."/>
        </authorList>
    </citation>
    <scope>NUCLEOTIDE SEQUENCE [LARGE SCALE GENOMIC DNA]</scope>
    <source>
        <strain evidence="2 3">IEGM 1322</strain>
    </source>
</reference>
<protein>
    <submittedName>
        <fullName evidence="2">Uncharacterized protein</fullName>
    </submittedName>
</protein>
<comment type="caution">
    <text evidence="2">The sequence shown here is derived from an EMBL/GenBank/DDBJ whole genome shotgun (WGS) entry which is preliminary data.</text>
</comment>
<evidence type="ECO:0000256" key="1">
    <source>
        <dbReference type="SAM" id="MobiDB-lite"/>
    </source>
</evidence>
<proteinExistence type="predicted"/>
<evidence type="ECO:0000313" key="2">
    <source>
        <dbReference type="EMBL" id="MDV6231926.1"/>
    </source>
</evidence>
<organism evidence="2 3">
    <name type="scientific">Rhodococcus cercidiphylli</name>
    <dbReference type="NCBI Taxonomy" id="489916"/>
    <lineage>
        <taxon>Bacteria</taxon>
        <taxon>Bacillati</taxon>
        <taxon>Actinomycetota</taxon>
        <taxon>Actinomycetes</taxon>
        <taxon>Mycobacteriales</taxon>
        <taxon>Nocardiaceae</taxon>
        <taxon>Rhodococcus</taxon>
    </lineage>
</organism>